<reference evidence="1" key="1">
    <citation type="submission" date="2018-05" db="EMBL/GenBank/DDBJ databases">
        <authorList>
            <person name="Lanie J.A."/>
            <person name="Ng W.-L."/>
            <person name="Kazmierczak K.M."/>
            <person name="Andrzejewski T.M."/>
            <person name="Davidsen T.M."/>
            <person name="Wayne K.J."/>
            <person name="Tettelin H."/>
            <person name="Glass J.I."/>
            <person name="Rusch D."/>
            <person name="Podicherti R."/>
            <person name="Tsui H.-C.T."/>
            <person name="Winkler M.E."/>
        </authorList>
    </citation>
    <scope>NUCLEOTIDE SEQUENCE</scope>
</reference>
<dbReference type="EMBL" id="UINC01004732">
    <property type="protein sequence ID" value="SVA16466.1"/>
    <property type="molecule type" value="Genomic_DNA"/>
</dbReference>
<accession>A0A381TK45</accession>
<feature type="non-terminal residue" evidence="1">
    <location>
        <position position="1"/>
    </location>
</feature>
<name>A0A381TK45_9ZZZZ</name>
<proteinExistence type="predicted"/>
<evidence type="ECO:0000313" key="1">
    <source>
        <dbReference type="EMBL" id="SVA16466.1"/>
    </source>
</evidence>
<gene>
    <name evidence="1" type="ORF">METZ01_LOCUS69320</name>
</gene>
<sequence length="91" mass="9789">VAGKITSGGGRLGVSAWRLEVLIGRHLEPQAWFVRLVVRVICSGLRRVVECVWLRVTCSAASAFALASSRLALVIFKGLNVGLSNHQHAPV</sequence>
<protein>
    <submittedName>
        <fullName evidence="1">Uncharacterized protein</fullName>
    </submittedName>
</protein>
<organism evidence="1">
    <name type="scientific">marine metagenome</name>
    <dbReference type="NCBI Taxonomy" id="408172"/>
    <lineage>
        <taxon>unclassified sequences</taxon>
        <taxon>metagenomes</taxon>
        <taxon>ecological metagenomes</taxon>
    </lineage>
</organism>
<dbReference type="AlphaFoldDB" id="A0A381TK45"/>